<name>A0A0G4GPE2_9ALVE</name>
<evidence type="ECO:0000256" key="1">
    <source>
        <dbReference type="SAM" id="Coils"/>
    </source>
</evidence>
<dbReference type="EMBL" id="CDMZ01001415">
    <property type="protein sequence ID" value="CEM32221.1"/>
    <property type="molecule type" value="Genomic_DNA"/>
</dbReference>
<sequence length="489" mass="52283">MDHTEDVMQPPGFSMPPETEDALPLHADMHDNPPPPPVPGPADLAFGDTDADLAMQMPPISPSGPRSSKQRKRLICEHGRRKNTCKECGGAAVCAHGRQRYYCKDCGGNGICMHLKKRTMCKECGGSGICIHGKHRTACKECVGQCMHGNIRTRCKKCVPYTGPRKRGRPSKDAPHPSFLVGPALSAAASSAMPVEGGMGGLQMPPQQGEEAPGMRAAAERPSKRSRKGTREDKKMQGRSLRGVHADPDPGGMRPEDEKPPMEEHEGRQEYCVGTEDLGVDPADGPPMASSAPSSLDLSHASHSHSHSHQQHQHQHQHVHTEGDIDRHSLALLERELADCRNELEMERNRRELAERELAALKEIHHQLGLAPPPPPMEVPLHHHPHHHHHHHHRAGHSSLSMHAHGHGHGPPLLSHHDGPHVHGGGAPESPHPHPHAHPHAHGGDHGAAAAVGVGGLHGGGGGVHLGPGLGPPGPPHGPVPFLPPTGGP</sequence>
<feature type="compositionally biased region" description="Low complexity" evidence="2">
    <location>
        <begin position="289"/>
        <end position="301"/>
    </location>
</feature>
<feature type="region of interest" description="Disordered" evidence="2">
    <location>
        <begin position="377"/>
        <end position="489"/>
    </location>
</feature>
<protein>
    <submittedName>
        <fullName evidence="3">Uncharacterized protein</fullName>
    </submittedName>
</protein>
<feature type="coiled-coil region" evidence="1">
    <location>
        <begin position="330"/>
        <end position="364"/>
    </location>
</feature>
<keyword evidence="1" id="KW-0175">Coiled coil</keyword>
<feature type="region of interest" description="Disordered" evidence="2">
    <location>
        <begin position="53"/>
        <end position="72"/>
    </location>
</feature>
<gene>
    <name evidence="3" type="ORF">Cvel_22798</name>
</gene>
<dbReference type="AlphaFoldDB" id="A0A0G4GPE2"/>
<organism evidence="3">
    <name type="scientific">Chromera velia CCMP2878</name>
    <dbReference type="NCBI Taxonomy" id="1169474"/>
    <lineage>
        <taxon>Eukaryota</taxon>
        <taxon>Sar</taxon>
        <taxon>Alveolata</taxon>
        <taxon>Colpodellida</taxon>
        <taxon>Chromeraceae</taxon>
        <taxon>Chromera</taxon>
    </lineage>
</organism>
<feature type="compositionally biased region" description="Gly residues" evidence="2">
    <location>
        <begin position="453"/>
        <end position="469"/>
    </location>
</feature>
<accession>A0A0G4GPE2</accession>
<feature type="region of interest" description="Disordered" evidence="2">
    <location>
        <begin position="191"/>
        <end position="324"/>
    </location>
</feature>
<feature type="compositionally biased region" description="Basic residues" evidence="2">
    <location>
        <begin position="382"/>
        <end position="396"/>
    </location>
</feature>
<proteinExistence type="predicted"/>
<feature type="compositionally biased region" description="Basic residues" evidence="2">
    <location>
        <begin position="302"/>
        <end position="318"/>
    </location>
</feature>
<evidence type="ECO:0000313" key="3">
    <source>
        <dbReference type="EMBL" id="CEM32221.1"/>
    </source>
</evidence>
<feature type="compositionally biased region" description="Pro residues" evidence="2">
    <location>
        <begin position="470"/>
        <end position="489"/>
    </location>
</feature>
<feature type="compositionally biased region" description="Basic and acidic residues" evidence="2">
    <location>
        <begin position="218"/>
        <end position="236"/>
    </location>
</feature>
<feature type="compositionally biased region" description="Basic and acidic residues" evidence="2">
    <location>
        <begin position="244"/>
        <end position="269"/>
    </location>
</feature>
<dbReference type="VEuPathDB" id="CryptoDB:Cvel_22798"/>
<reference evidence="3" key="1">
    <citation type="submission" date="2014-11" db="EMBL/GenBank/DDBJ databases">
        <authorList>
            <person name="Otto D Thomas"/>
            <person name="Naeem Raeece"/>
        </authorList>
    </citation>
    <scope>NUCLEOTIDE SEQUENCE</scope>
</reference>
<evidence type="ECO:0000256" key="2">
    <source>
        <dbReference type="SAM" id="MobiDB-lite"/>
    </source>
</evidence>
<feature type="region of interest" description="Disordered" evidence="2">
    <location>
        <begin position="1"/>
        <end position="47"/>
    </location>
</feature>
<feature type="compositionally biased region" description="Low complexity" evidence="2">
    <location>
        <begin position="202"/>
        <end position="211"/>
    </location>
</feature>